<organism evidence="1 2">
    <name type="scientific">Candidatus Segetimicrobium genomatis</name>
    <dbReference type="NCBI Taxonomy" id="2569760"/>
    <lineage>
        <taxon>Bacteria</taxon>
        <taxon>Bacillati</taxon>
        <taxon>Candidatus Sysuimicrobiota</taxon>
        <taxon>Candidatus Sysuimicrobiia</taxon>
        <taxon>Candidatus Sysuimicrobiales</taxon>
        <taxon>Candidatus Segetimicrobiaceae</taxon>
        <taxon>Candidatus Segetimicrobium</taxon>
    </lineage>
</organism>
<protein>
    <submittedName>
        <fullName evidence="1">ADP-ribosylglycohydrolase</fullName>
    </submittedName>
</protein>
<evidence type="ECO:0000313" key="1">
    <source>
        <dbReference type="EMBL" id="TMJ08112.1"/>
    </source>
</evidence>
<dbReference type="SUPFAM" id="SSF101478">
    <property type="entry name" value="ADP-ribosylglycohydrolase"/>
    <property type="match status" value="1"/>
</dbReference>
<dbReference type="EMBL" id="VBAJ01000124">
    <property type="protein sequence ID" value="TMJ08112.1"/>
    <property type="molecule type" value="Genomic_DNA"/>
</dbReference>
<dbReference type="InterPro" id="IPR036705">
    <property type="entry name" value="Ribosyl_crysJ1_sf"/>
</dbReference>
<dbReference type="Gene3D" id="1.10.4080.10">
    <property type="entry name" value="ADP-ribosylation/Crystallin J1"/>
    <property type="match status" value="1"/>
</dbReference>
<proteinExistence type="predicted"/>
<dbReference type="AlphaFoldDB" id="A0A537LJG5"/>
<feature type="non-terminal residue" evidence="1">
    <location>
        <position position="55"/>
    </location>
</feature>
<name>A0A537LJG5_9BACT</name>
<accession>A0A537LJG5</accession>
<gene>
    <name evidence="1" type="ORF">E6G99_05035</name>
</gene>
<comment type="caution">
    <text evidence="1">The sequence shown here is derived from an EMBL/GenBank/DDBJ whole genome shotgun (WGS) entry which is preliminary data.</text>
</comment>
<keyword evidence="1" id="KW-0378">Hydrolase</keyword>
<evidence type="ECO:0000313" key="2">
    <source>
        <dbReference type="Proteomes" id="UP000318661"/>
    </source>
</evidence>
<dbReference type="Proteomes" id="UP000318661">
    <property type="component" value="Unassembled WGS sequence"/>
</dbReference>
<reference evidence="1 2" key="1">
    <citation type="journal article" date="2019" name="Nat. Microbiol.">
        <title>Mediterranean grassland soil C-N compound turnover is dependent on rainfall and depth, and is mediated by genomically divergent microorganisms.</title>
        <authorList>
            <person name="Diamond S."/>
            <person name="Andeer P.F."/>
            <person name="Li Z."/>
            <person name="Crits-Christoph A."/>
            <person name="Burstein D."/>
            <person name="Anantharaman K."/>
            <person name="Lane K.R."/>
            <person name="Thomas B.C."/>
            <person name="Pan C."/>
            <person name="Northen T.R."/>
            <person name="Banfield J.F."/>
        </authorList>
    </citation>
    <scope>NUCLEOTIDE SEQUENCE [LARGE SCALE GENOMIC DNA]</scope>
    <source>
        <strain evidence="1">NP_2</strain>
    </source>
</reference>
<sequence length="55" mass="5954">MIDLYDRILGSLAAGAIGDAMGAATEQRSFSEILKLFGRPVREFRKPPPDSPFSG</sequence>
<dbReference type="GO" id="GO:0016787">
    <property type="term" value="F:hydrolase activity"/>
    <property type="evidence" value="ECO:0007669"/>
    <property type="project" value="UniProtKB-KW"/>
</dbReference>